<feature type="region of interest" description="Disordered" evidence="1">
    <location>
        <begin position="190"/>
        <end position="214"/>
    </location>
</feature>
<dbReference type="RefSeq" id="WP_349428716.1">
    <property type="nucleotide sequence ID" value="NZ_CP151632.1"/>
</dbReference>
<reference evidence="2" key="1">
    <citation type="submission" date="2024-04" db="EMBL/GenBank/DDBJ databases">
        <authorList>
            <person name="Roder T."/>
            <person name="Oberhansli S."/>
            <person name="Kreuzer M."/>
        </authorList>
    </citation>
    <scope>NUCLEOTIDE SEQUENCE</scope>
    <source>
        <strain evidence="2">LWS13-1.2</strain>
    </source>
</reference>
<evidence type="ECO:0000256" key="1">
    <source>
        <dbReference type="SAM" id="MobiDB-lite"/>
    </source>
</evidence>
<protein>
    <submittedName>
        <fullName evidence="2">Uncharacterized protein</fullName>
    </submittedName>
</protein>
<sequence length="1375" mass="144004">MDMDPWLDAASELPLLLVPVRVETKSYWRDAPGGDVDLRVRIWPDDVATDPAGALRLLPDAFRVIVTQDGIESIAEGAPIDSAALGIPLGKIDQPPAEGETDAFDEGIASLRSLAEGTGGTALWLRDYQAAVGAGLAITVPLSAGTATIQRLVVIGLRRSDPLDPAAAAREVLAALQAHPDRALVAAGTPTNNTDAARSGWGTATAGDADPTTGGGAGTLARALGLEAGSFADWPGATAVDARASWMADALWPVTWGPWLSRAIRPRAIGPFDRLDVADHVRTFVRPAGPYPAVRVGRQPYGIVPVTLTSALASGVRGHALVQRAVRAAWPMWANAQPRTVRVGDLAETLPWILGLAPASRNVRVRRMLPTSGPLGAALSAGRFAADEADRDDVTRKLEEGMGLRPFTLQRVPHLGGPRMLALPLVADDDVPAIEALAQSPDAVCEGSVLQLLLSSAWAAAEADARFQLRQLLDSVGHGEPGELAPALRETLEPLRELVADQGAFDELLDAIFDPALFDVPAALDAETGARVIDLLRSRLGELVTSLAARTRVTARLRGVRQQFGAYTRALRALAQLVEYVVALAFAGRTRDSIRNLTTVDDSQVREQLLAGALDAASHRLDAWVTSLATRRLSEVRQGAPDGVTIGAFAWLEDIALTPRAADDVAAASGVGWIQAPTTAHAAAAAVLRGARLTHAPMDGPDSPLELDVSSTRMRQAVDIVRGMRAGQDLGALLGYRFERRLHETDASLNRFLLVLRAFAPLVVGRETPADGATPMSHTGAVVDGLGLLKRLDDPARRREILEPVLTAPQTYEGWRAPTLRAPGAPGVDDLDKVVACVDRLDQLADAVSDLLLAEGVHQLVSGNPARAAAAMNAVSGDTIPEEPQIPFAAPEQDGATYRLAVVGGATRAADDDDSGWVSGIRSGAHPFLELWCRGVLGPATRIAISVTGPAAQRTLARARVSALEFVMASDGSPQGLERFWARCRRGSAGLPEKPLTVRPAVLAASRITIAEAWQLAAAARAVLSSARGLAPDDLVGNGSTDPRHVVDGADLGARLETARRGIEGIADVPPGASTSALLRRADELAAIGIGDDVDAATIDPELLAGYVGGLAAVAQGRLAAADAAGAGAGAALGDIVGRLPVVQVLDPPAAPDAPAIVAALRPAATDAAVVRRWLARMSTVRPPVAAWATLAALRRASGSPAALRIALFGAERWAGDADLPDPNHAVTSVVVELLGPTSPPRGFSPGGALSGLVVDQWAEKRPALRRMEDDTRTALVTTGLAVHAQAPSARAPQALLLAVPPDEQGWSQERLLDLLDEVSSLVRMRVATPADIAEMGEILPAISLDHWSRVDAHTVDPRALLAVALSVPAFLKNE</sequence>
<organism evidence="2">
    <name type="scientific">Microbacterium sp. LWS13-1.2</name>
    <dbReference type="NCBI Taxonomy" id="3135264"/>
    <lineage>
        <taxon>Bacteria</taxon>
        <taxon>Bacillati</taxon>
        <taxon>Actinomycetota</taxon>
        <taxon>Actinomycetes</taxon>
        <taxon>Micrococcales</taxon>
        <taxon>Microbacteriaceae</taxon>
        <taxon>Microbacterium</taxon>
    </lineage>
</organism>
<accession>A0AAU6SB90</accession>
<feature type="compositionally biased region" description="Low complexity" evidence="1">
    <location>
        <begin position="200"/>
        <end position="212"/>
    </location>
</feature>
<name>A0AAU6SB90_9MICO</name>
<proteinExistence type="predicted"/>
<gene>
    <name evidence="2" type="ORF">MRBLWS13_001813</name>
</gene>
<evidence type="ECO:0000313" key="2">
    <source>
        <dbReference type="EMBL" id="WZO34166.1"/>
    </source>
</evidence>
<dbReference type="EMBL" id="CP151632">
    <property type="protein sequence ID" value="WZO34166.1"/>
    <property type="molecule type" value="Genomic_DNA"/>
</dbReference>